<sequence length="602" mass="68630">MAHLHTDPPTGSPSSFVLDNQPSVSTSAELVSQTPSADAEYLTDVSEDCGEKEEAENDYDEGGEEEEDKEFTYRDYLIAGEVSLDEMETDLVHIFSESEIRMMRFWKSRERKLFHELETLTMPPPSSRSNAESSVTVRVLKAQQEGRLRADLSRKRWGPIRSYFPPTDGTCLILRLSAEILQKIIDHAFFRNTSRWWNVLTVRDNGLDAFACVCRTFNMMVQPNIFNTVTLRSEADLYDLVFLFRASPHIRQWLHWLTGTFSISNSVEAKRVGAALTEIFETCRNIRWISLYINHKPGATPCFPILQKSAQNLGDLREIFITGPTWHMPITTFLVHFDHLRVLNLRNTNLGKVRNIGKQARLRLPSVIRLQFDNCILGHNAIQMFANALINVEQVGATGVPAGIMDLINAIMSRTSTLHTVTLLRCNGPPRPPLPTFRFWHRLENIALNECFMLHPDFFPPVQDSHISGLPNLRSLHVTANLRIPISPFDFDELIETIRRLPDLFSKREIFDPETGAAKSISNVDVYVTCPRGTYKDTFGSTLDDISSLRNARDVLSHEYTLLETVGSKNDRRDRFISDSELAKFTSEVMNEWVNFPDNGFT</sequence>
<name>A0AAD7QUG0_9ASCO</name>
<evidence type="ECO:0000313" key="3">
    <source>
        <dbReference type="Proteomes" id="UP001217417"/>
    </source>
</evidence>
<keyword evidence="3" id="KW-1185">Reference proteome</keyword>
<gene>
    <name evidence="2" type="ORF">POJ06DRAFT_282008</name>
</gene>
<protein>
    <submittedName>
        <fullName evidence="2">Uncharacterized protein</fullName>
    </submittedName>
</protein>
<dbReference type="Gene3D" id="3.80.10.10">
    <property type="entry name" value="Ribonuclease Inhibitor"/>
    <property type="match status" value="1"/>
</dbReference>
<dbReference type="GeneID" id="80885153"/>
<reference evidence="2" key="1">
    <citation type="submission" date="2023-03" db="EMBL/GenBank/DDBJ databases">
        <title>Near-Complete genome sequence of Lipomyces tetrasporous NRRL Y-64009, an oleaginous yeast capable of growing on lignocellulosic hydrolysates.</title>
        <authorList>
            <consortium name="Lawrence Berkeley National Laboratory"/>
            <person name="Jagtap S.S."/>
            <person name="Liu J.-J."/>
            <person name="Walukiewicz H.E."/>
            <person name="Pangilinan J."/>
            <person name="Lipzen A."/>
            <person name="Ahrendt S."/>
            <person name="Koriabine M."/>
            <person name="Cobaugh K."/>
            <person name="Salamov A."/>
            <person name="Yoshinaga Y."/>
            <person name="Ng V."/>
            <person name="Daum C."/>
            <person name="Grigoriev I.V."/>
            <person name="Slininger P.J."/>
            <person name="Dien B.S."/>
            <person name="Jin Y.-S."/>
            <person name="Rao C.V."/>
        </authorList>
    </citation>
    <scope>NUCLEOTIDE SEQUENCE</scope>
    <source>
        <strain evidence="2">NRRL Y-64009</strain>
    </source>
</reference>
<comment type="caution">
    <text evidence="2">The sequence shown here is derived from an EMBL/GenBank/DDBJ whole genome shotgun (WGS) entry which is preliminary data.</text>
</comment>
<dbReference type="EMBL" id="JARPMG010000006">
    <property type="protein sequence ID" value="KAJ8099947.1"/>
    <property type="molecule type" value="Genomic_DNA"/>
</dbReference>
<evidence type="ECO:0000313" key="2">
    <source>
        <dbReference type="EMBL" id="KAJ8099947.1"/>
    </source>
</evidence>
<dbReference type="InterPro" id="IPR032675">
    <property type="entry name" value="LRR_dom_sf"/>
</dbReference>
<dbReference type="RefSeq" id="XP_056043397.1">
    <property type="nucleotide sequence ID" value="XM_056189987.1"/>
</dbReference>
<feature type="region of interest" description="Disordered" evidence="1">
    <location>
        <begin position="1"/>
        <end position="70"/>
    </location>
</feature>
<feature type="compositionally biased region" description="Polar residues" evidence="1">
    <location>
        <begin position="12"/>
        <end position="36"/>
    </location>
</feature>
<accession>A0AAD7QUG0</accession>
<dbReference type="AlphaFoldDB" id="A0AAD7QUG0"/>
<feature type="compositionally biased region" description="Acidic residues" evidence="1">
    <location>
        <begin position="45"/>
        <end position="69"/>
    </location>
</feature>
<dbReference type="Proteomes" id="UP001217417">
    <property type="component" value="Unassembled WGS sequence"/>
</dbReference>
<organism evidence="2 3">
    <name type="scientific">Lipomyces tetrasporus</name>
    <dbReference type="NCBI Taxonomy" id="54092"/>
    <lineage>
        <taxon>Eukaryota</taxon>
        <taxon>Fungi</taxon>
        <taxon>Dikarya</taxon>
        <taxon>Ascomycota</taxon>
        <taxon>Saccharomycotina</taxon>
        <taxon>Lipomycetes</taxon>
        <taxon>Lipomycetales</taxon>
        <taxon>Lipomycetaceae</taxon>
        <taxon>Lipomyces</taxon>
    </lineage>
</organism>
<dbReference type="SUPFAM" id="SSF52047">
    <property type="entry name" value="RNI-like"/>
    <property type="match status" value="1"/>
</dbReference>
<evidence type="ECO:0000256" key="1">
    <source>
        <dbReference type="SAM" id="MobiDB-lite"/>
    </source>
</evidence>
<proteinExistence type="predicted"/>